<comment type="catalytic activity">
    <reaction evidence="5 6">
        <text>5-amino-1-(5-phospho-beta-D-ribosyl)imidazole + hydrogencarbonate + ATP = 5-carboxyamino-1-(5-phospho-D-ribosyl)imidazole + ADP + phosphate + 2 H(+)</text>
        <dbReference type="Rhea" id="RHEA:19317"/>
        <dbReference type="ChEBI" id="CHEBI:15378"/>
        <dbReference type="ChEBI" id="CHEBI:17544"/>
        <dbReference type="ChEBI" id="CHEBI:30616"/>
        <dbReference type="ChEBI" id="CHEBI:43474"/>
        <dbReference type="ChEBI" id="CHEBI:58730"/>
        <dbReference type="ChEBI" id="CHEBI:137981"/>
        <dbReference type="ChEBI" id="CHEBI:456216"/>
        <dbReference type="EC" id="6.3.4.18"/>
    </reaction>
</comment>
<dbReference type="PROSITE" id="PS00065">
    <property type="entry name" value="D_2_HYDROXYACID_DH_1"/>
    <property type="match status" value="1"/>
</dbReference>
<protein>
    <recommendedName>
        <fullName evidence="5 6">N5-carboxyaminoimidazole ribonucleotide synthase</fullName>
        <shortName evidence="5 6">N5-CAIR synthase</shortName>
        <ecNumber evidence="5 6">6.3.4.18</ecNumber>
    </recommendedName>
    <alternativeName>
        <fullName evidence="5 6">5-(carboxyamino)imidazole ribonucleotide synthetase</fullName>
    </alternativeName>
</protein>
<dbReference type="Pfam" id="PF17769">
    <property type="entry name" value="PurK_C"/>
    <property type="match status" value="1"/>
</dbReference>
<comment type="function">
    <text evidence="5">Catalyzes the ATP-dependent conversion of 5-aminoimidazole ribonucleotide (AIR) and HCO(3)(-) to N5-carboxyaminoimidazole ribonucleotide (N5-CAIR).</text>
</comment>
<evidence type="ECO:0000256" key="1">
    <source>
        <dbReference type="ARBA" id="ARBA00022598"/>
    </source>
</evidence>
<feature type="binding site" evidence="5">
    <location>
        <position position="107"/>
    </location>
    <ligand>
        <name>ATP</name>
        <dbReference type="ChEBI" id="CHEBI:30616"/>
    </ligand>
</feature>
<dbReference type="RefSeq" id="WP_166395302.1">
    <property type="nucleotide sequence ID" value="NZ_CP045121.1"/>
</dbReference>
<feature type="binding site" evidence="5">
    <location>
        <begin position="182"/>
        <end position="185"/>
    </location>
    <ligand>
        <name>ATP</name>
        <dbReference type="ChEBI" id="CHEBI:30616"/>
    </ligand>
</feature>
<evidence type="ECO:0000313" key="10">
    <source>
        <dbReference type="Proteomes" id="UP000502706"/>
    </source>
</evidence>
<dbReference type="NCBIfam" id="NF004676">
    <property type="entry name" value="PRK06019.1-2"/>
    <property type="match status" value="1"/>
</dbReference>
<keyword evidence="2 5" id="KW-0547">Nucleotide-binding</keyword>
<feature type="compositionally biased region" description="Basic and acidic residues" evidence="7">
    <location>
        <begin position="365"/>
        <end position="380"/>
    </location>
</feature>
<dbReference type="FunFam" id="3.30.1490.20:FF:000015">
    <property type="entry name" value="N5-carboxyaminoimidazole ribonucleotide synthase"/>
    <property type="match status" value="1"/>
</dbReference>
<dbReference type="InterPro" id="IPR011054">
    <property type="entry name" value="Rudment_hybrid_motif"/>
</dbReference>
<dbReference type="EMBL" id="CP045121">
    <property type="protein sequence ID" value="QIN77621.1"/>
    <property type="molecule type" value="Genomic_DNA"/>
</dbReference>
<feature type="binding site" evidence="5">
    <location>
        <begin position="268"/>
        <end position="269"/>
    </location>
    <ligand>
        <name>ATP</name>
        <dbReference type="ChEBI" id="CHEBI:30616"/>
    </ligand>
</feature>
<dbReference type="SUPFAM" id="SSF51246">
    <property type="entry name" value="Rudiment single hybrid motif"/>
    <property type="match status" value="1"/>
</dbReference>
<dbReference type="GO" id="GO:0046872">
    <property type="term" value="F:metal ion binding"/>
    <property type="evidence" value="ECO:0007669"/>
    <property type="project" value="InterPro"/>
</dbReference>
<dbReference type="UniPathway" id="UPA00074">
    <property type="reaction ID" value="UER00942"/>
</dbReference>
<evidence type="ECO:0000256" key="3">
    <source>
        <dbReference type="ARBA" id="ARBA00022755"/>
    </source>
</evidence>
<keyword evidence="3 5" id="KW-0658">Purine biosynthesis</keyword>
<dbReference type="SUPFAM" id="SSF56059">
    <property type="entry name" value="Glutathione synthetase ATP-binding domain-like"/>
    <property type="match status" value="1"/>
</dbReference>
<dbReference type="Gene3D" id="3.30.1490.20">
    <property type="entry name" value="ATP-grasp fold, A domain"/>
    <property type="match status" value="1"/>
</dbReference>
<dbReference type="NCBIfam" id="NF004675">
    <property type="entry name" value="PRK06019.1-1"/>
    <property type="match status" value="1"/>
</dbReference>
<dbReference type="EC" id="6.3.4.18" evidence="5 6"/>
<feature type="region of interest" description="Disordered" evidence="7">
    <location>
        <begin position="358"/>
        <end position="380"/>
    </location>
</feature>
<dbReference type="InterPro" id="IPR003135">
    <property type="entry name" value="ATP-grasp_carboxylate-amine"/>
</dbReference>
<comment type="pathway">
    <text evidence="5 6">Purine metabolism; IMP biosynthesis via de novo pathway; 5-amino-1-(5-phospho-D-ribosyl)imidazole-4-carboxylate from 5-amino-1-(5-phospho-D-ribosyl)imidazole (N5-CAIR route): step 1/2.</text>
</comment>
<dbReference type="HAMAP" id="MF_01928">
    <property type="entry name" value="PurK"/>
    <property type="match status" value="1"/>
</dbReference>
<keyword evidence="4 5" id="KW-0067">ATP-binding</keyword>
<dbReference type="Gene3D" id="3.40.50.20">
    <property type="match status" value="1"/>
</dbReference>
<dbReference type="AlphaFoldDB" id="A0A6G8PUF8"/>
<dbReference type="InterPro" id="IPR054350">
    <property type="entry name" value="PurT/PurK_preATP-grasp"/>
</dbReference>
<dbReference type="GO" id="GO:0034028">
    <property type="term" value="F:5-(carboxyamino)imidazole ribonucleotide synthase activity"/>
    <property type="evidence" value="ECO:0007669"/>
    <property type="project" value="UniProtKB-UniRule"/>
</dbReference>
<dbReference type="GO" id="GO:0005829">
    <property type="term" value="C:cytosol"/>
    <property type="evidence" value="ECO:0007669"/>
    <property type="project" value="TreeGrafter"/>
</dbReference>
<dbReference type="Gene3D" id="3.30.470.20">
    <property type="entry name" value="ATP-grasp fold, B domain"/>
    <property type="match status" value="1"/>
</dbReference>
<evidence type="ECO:0000256" key="2">
    <source>
        <dbReference type="ARBA" id="ARBA00022741"/>
    </source>
</evidence>
<dbReference type="InterPro" id="IPR016185">
    <property type="entry name" value="PreATP-grasp_dom_sf"/>
</dbReference>
<comment type="subunit">
    <text evidence="5 6">Homodimer.</text>
</comment>
<comment type="function">
    <text evidence="6">Catalyzes the ATP-dependent conversion of 5-aminoimidazole ribonucleotide (AIR) and HCO(3)- to N5-carboxyaminoimidazole ribonucleotide (N5-CAIR).</text>
</comment>
<dbReference type="KEGG" id="rmar:GBA65_02875"/>
<dbReference type="PANTHER" id="PTHR11609:SF5">
    <property type="entry name" value="PHOSPHORIBOSYLAMINOIMIDAZOLE CARBOXYLASE"/>
    <property type="match status" value="1"/>
</dbReference>
<dbReference type="GO" id="GO:0005524">
    <property type="term" value="F:ATP binding"/>
    <property type="evidence" value="ECO:0007669"/>
    <property type="project" value="UniProtKB-UniRule"/>
</dbReference>
<sequence length="380" mass="40593">MKGPILPGATVGVLGSGQLGRMLALAARRMGYRMQTFSPDSGSPTGQVSDREWTAAYDDLDAVERFARGVDVVTLEFENIPSSVVETLEGFVPVRPGRTALGTTQHRLREKTFLRGAGFPTATFRAVRSRGELDGALREIGAPAVLKTAGFGYDGKGQTRIGAPEEAGRAWEALGGGEAVLEEWVDFEREVSVVAARGVGGEFAHYGVVQNTHRNHILDLTVVPAQGLPPETVREAVEISRGVFEELGLVGTACVEFFVRADGRLLVNEVAPRPHNSGHWTIDAAATSQFEQQLRAVCGLPLGDTQPLRPAAMANLLGDLWVGGEPDWAAVLAHPGVSLHLYGKAEARPGRKMGHLTATAPTAEEAVRLAEGARRSSQHE</sequence>
<dbReference type="InterPro" id="IPR040686">
    <property type="entry name" value="PurK_C"/>
</dbReference>
<proteinExistence type="inferred from homology"/>
<dbReference type="InterPro" id="IPR013815">
    <property type="entry name" value="ATP_grasp_subdomain_1"/>
</dbReference>
<dbReference type="InterPro" id="IPR005875">
    <property type="entry name" value="PurK"/>
</dbReference>
<dbReference type="NCBIfam" id="NF004679">
    <property type="entry name" value="PRK06019.1-5"/>
    <property type="match status" value="1"/>
</dbReference>
<feature type="domain" description="ATP-grasp" evidence="8">
    <location>
        <begin position="111"/>
        <end position="298"/>
    </location>
</feature>
<dbReference type="PROSITE" id="PS50975">
    <property type="entry name" value="ATP_GRASP"/>
    <property type="match status" value="1"/>
</dbReference>
<dbReference type="Pfam" id="PF22660">
    <property type="entry name" value="RS_preATP-grasp-like"/>
    <property type="match status" value="1"/>
</dbReference>
<evidence type="ECO:0000313" key="9">
    <source>
        <dbReference type="EMBL" id="QIN77621.1"/>
    </source>
</evidence>
<dbReference type="InterPro" id="IPR029752">
    <property type="entry name" value="D-isomer_DH_CS1"/>
</dbReference>
<evidence type="ECO:0000256" key="7">
    <source>
        <dbReference type="SAM" id="MobiDB-lite"/>
    </source>
</evidence>
<comment type="similarity">
    <text evidence="5 6">Belongs to the PurK/PurT family.</text>
</comment>
<dbReference type="Proteomes" id="UP000502706">
    <property type="component" value="Chromosome"/>
</dbReference>
<dbReference type="NCBIfam" id="NF004677">
    <property type="entry name" value="PRK06019.1-3"/>
    <property type="match status" value="1"/>
</dbReference>
<dbReference type="PANTHER" id="PTHR11609">
    <property type="entry name" value="PURINE BIOSYNTHESIS PROTEIN 6/7, PUR6/7"/>
    <property type="match status" value="1"/>
</dbReference>
<evidence type="ECO:0000256" key="6">
    <source>
        <dbReference type="RuleBase" id="RU361200"/>
    </source>
</evidence>
<evidence type="ECO:0000259" key="8">
    <source>
        <dbReference type="PROSITE" id="PS50975"/>
    </source>
</evidence>
<evidence type="ECO:0000256" key="5">
    <source>
        <dbReference type="HAMAP-Rule" id="MF_01928"/>
    </source>
</evidence>
<gene>
    <name evidence="5 6" type="primary">purK</name>
    <name evidence="9" type="ORF">GBA65_02875</name>
</gene>
<dbReference type="NCBIfam" id="TIGR01161">
    <property type="entry name" value="purK"/>
    <property type="match status" value="1"/>
</dbReference>
<accession>A0A6G8PUF8</accession>
<reference evidence="9 10" key="1">
    <citation type="submission" date="2019-10" db="EMBL/GenBank/DDBJ databases">
        <title>Rubrobacter sp nov SCSIO 52915 isolated from a deep-sea sediment in the South China Sea.</title>
        <authorList>
            <person name="Chen R.W."/>
        </authorList>
    </citation>
    <scope>NUCLEOTIDE SEQUENCE [LARGE SCALE GENOMIC DNA]</scope>
    <source>
        <strain evidence="9 10">SCSIO 52915</strain>
    </source>
</reference>
<keyword evidence="10" id="KW-1185">Reference proteome</keyword>
<name>A0A6G8PUF8_9ACTN</name>
<feature type="binding site" evidence="5">
    <location>
        <position position="213"/>
    </location>
    <ligand>
        <name>ATP</name>
        <dbReference type="ChEBI" id="CHEBI:30616"/>
    </ligand>
</feature>
<dbReference type="InterPro" id="IPR011761">
    <property type="entry name" value="ATP-grasp"/>
</dbReference>
<feature type="binding site" evidence="5">
    <location>
        <begin position="152"/>
        <end position="158"/>
    </location>
    <ligand>
        <name>ATP</name>
        <dbReference type="ChEBI" id="CHEBI:30616"/>
    </ligand>
</feature>
<feature type="binding site" evidence="5">
    <location>
        <position position="147"/>
    </location>
    <ligand>
        <name>ATP</name>
        <dbReference type="ChEBI" id="CHEBI:30616"/>
    </ligand>
</feature>
<dbReference type="GO" id="GO:0004638">
    <property type="term" value="F:phosphoribosylaminoimidazole carboxylase activity"/>
    <property type="evidence" value="ECO:0007669"/>
    <property type="project" value="InterPro"/>
</dbReference>
<organism evidence="9 10">
    <name type="scientific">Rubrobacter marinus</name>
    <dbReference type="NCBI Taxonomy" id="2653852"/>
    <lineage>
        <taxon>Bacteria</taxon>
        <taxon>Bacillati</taxon>
        <taxon>Actinomycetota</taxon>
        <taxon>Rubrobacteria</taxon>
        <taxon>Rubrobacterales</taxon>
        <taxon>Rubrobacteraceae</taxon>
        <taxon>Rubrobacter</taxon>
    </lineage>
</organism>
<dbReference type="Pfam" id="PF02222">
    <property type="entry name" value="ATP-grasp"/>
    <property type="match status" value="1"/>
</dbReference>
<dbReference type="GO" id="GO:0006189">
    <property type="term" value="P:'de novo' IMP biosynthetic process"/>
    <property type="evidence" value="ECO:0007669"/>
    <property type="project" value="UniProtKB-UniRule"/>
</dbReference>
<keyword evidence="1 5" id="KW-0436">Ligase</keyword>
<dbReference type="FunFam" id="3.30.470.20:FF:000029">
    <property type="entry name" value="N5-carboxyaminoimidazole ribonucleotide synthase"/>
    <property type="match status" value="1"/>
</dbReference>
<feature type="binding site" evidence="5">
    <location>
        <position position="190"/>
    </location>
    <ligand>
        <name>ATP</name>
        <dbReference type="ChEBI" id="CHEBI:30616"/>
    </ligand>
</feature>
<evidence type="ECO:0000256" key="4">
    <source>
        <dbReference type="ARBA" id="ARBA00022840"/>
    </source>
</evidence>
<dbReference type="SUPFAM" id="SSF52440">
    <property type="entry name" value="PreATP-grasp domain"/>
    <property type="match status" value="1"/>
</dbReference>